<reference evidence="2 3" key="1">
    <citation type="submission" date="2018-09" db="EMBL/GenBank/DDBJ databases">
        <title>Paenibacillus aracenensis nov. sp. isolated from a cave in southern Spain.</title>
        <authorList>
            <person name="Jurado V."/>
            <person name="Gutierrez-Patricio S."/>
            <person name="Gonzalez-Pimentel J.L."/>
            <person name="Miller A.Z."/>
            <person name="Laiz L."/>
            <person name="Saiz-Jimenez C."/>
        </authorList>
    </citation>
    <scope>NUCLEOTIDE SEQUENCE [LARGE SCALE GENOMIC DNA]</scope>
    <source>
        <strain evidence="2 3">DSM 22867</strain>
    </source>
</reference>
<feature type="domain" description="Integron-associated effector binding protein" evidence="1">
    <location>
        <begin position="19"/>
        <end position="131"/>
    </location>
</feature>
<gene>
    <name evidence="2" type="ORF">D3P08_21750</name>
</gene>
<dbReference type="PANTHER" id="PTHR36444">
    <property type="entry name" value="TRANSCRIPTIONAL REGULATOR PROTEIN YOBU-RELATED"/>
    <property type="match status" value="1"/>
</dbReference>
<dbReference type="EMBL" id="QXQA01000017">
    <property type="protein sequence ID" value="RIX49898.1"/>
    <property type="molecule type" value="Genomic_DNA"/>
</dbReference>
<dbReference type="OrthoDB" id="3173400at2"/>
<dbReference type="AlphaFoldDB" id="A0A3A1UMU9"/>
<dbReference type="PANTHER" id="PTHR36444:SF2">
    <property type="entry name" value="TRANSCRIPTIONAL REGULATOR PROTEIN YOBU-RELATED"/>
    <property type="match status" value="1"/>
</dbReference>
<dbReference type="InterPro" id="IPR029441">
    <property type="entry name" value="Cass2"/>
</dbReference>
<sequence length="132" mass="15485">MKLAIINEVRTNNFNDPLLLQKISGLWKEAAKRLTHPDATIYGIYHDYESNYKGDYTLSIALEDSQSEASLEIPKNAKYEIFNVDTSEEQGILNMWKRIWERENSGTLNRAYTYDFEKYYPNGEMEIYIAIK</sequence>
<dbReference type="InterPro" id="IPR011256">
    <property type="entry name" value="Reg_factor_effector_dom_sf"/>
</dbReference>
<evidence type="ECO:0000313" key="3">
    <source>
        <dbReference type="Proteomes" id="UP000266482"/>
    </source>
</evidence>
<proteinExistence type="predicted"/>
<dbReference type="Proteomes" id="UP000266482">
    <property type="component" value="Unassembled WGS sequence"/>
</dbReference>
<comment type="caution">
    <text evidence="2">The sequence shown here is derived from an EMBL/GenBank/DDBJ whole genome shotgun (WGS) entry which is preliminary data.</text>
</comment>
<organism evidence="2 3">
    <name type="scientific">Paenibacillus nanensis</name>
    <dbReference type="NCBI Taxonomy" id="393251"/>
    <lineage>
        <taxon>Bacteria</taxon>
        <taxon>Bacillati</taxon>
        <taxon>Bacillota</taxon>
        <taxon>Bacilli</taxon>
        <taxon>Bacillales</taxon>
        <taxon>Paenibacillaceae</taxon>
        <taxon>Paenibacillus</taxon>
    </lineage>
</organism>
<accession>A0A3A1UMU9</accession>
<dbReference type="Pfam" id="PF14526">
    <property type="entry name" value="Cass2"/>
    <property type="match status" value="1"/>
</dbReference>
<evidence type="ECO:0000313" key="2">
    <source>
        <dbReference type="EMBL" id="RIX49898.1"/>
    </source>
</evidence>
<dbReference type="Gene3D" id="3.20.80.10">
    <property type="entry name" value="Regulatory factor, effector binding domain"/>
    <property type="match status" value="1"/>
</dbReference>
<dbReference type="RefSeq" id="WP_119602229.1">
    <property type="nucleotide sequence ID" value="NZ_QXQA01000017.1"/>
</dbReference>
<protein>
    <submittedName>
        <fullName evidence="2">AraC family transcriptional regulator</fullName>
    </submittedName>
</protein>
<evidence type="ECO:0000259" key="1">
    <source>
        <dbReference type="Pfam" id="PF14526"/>
    </source>
</evidence>
<dbReference type="InterPro" id="IPR053182">
    <property type="entry name" value="YobU-like_regulator"/>
</dbReference>
<name>A0A3A1UMU9_9BACL</name>
<keyword evidence="3" id="KW-1185">Reference proteome</keyword>